<comment type="catalytic activity">
    <reaction evidence="7">
        <text>[protein-PII]-uridylyl-L-tyrosine + H2O = [protein-PII]-L-tyrosine + UMP + H(+)</text>
        <dbReference type="Rhea" id="RHEA:48600"/>
        <dbReference type="Rhea" id="RHEA-COMP:12147"/>
        <dbReference type="Rhea" id="RHEA-COMP:12148"/>
        <dbReference type="ChEBI" id="CHEBI:15377"/>
        <dbReference type="ChEBI" id="CHEBI:15378"/>
        <dbReference type="ChEBI" id="CHEBI:46858"/>
        <dbReference type="ChEBI" id="CHEBI:57865"/>
        <dbReference type="ChEBI" id="CHEBI:90602"/>
    </reaction>
</comment>
<dbReference type="PANTHER" id="PTHR47320:SF1">
    <property type="entry name" value="BIFUNCTIONAL URIDYLYLTRANSFERASE_URIDYLYL-REMOVING ENZYME"/>
    <property type="match status" value="1"/>
</dbReference>
<proteinExistence type="inferred from homology"/>
<evidence type="ECO:0000313" key="11">
    <source>
        <dbReference type="Proteomes" id="UP000199415"/>
    </source>
</evidence>
<comment type="cofactor">
    <cofactor evidence="7">
        <name>Mg(2+)</name>
        <dbReference type="ChEBI" id="CHEBI:18420"/>
    </cofactor>
</comment>
<dbReference type="Pfam" id="PF08335">
    <property type="entry name" value="GlnD_UR_UTase"/>
    <property type="match status" value="1"/>
</dbReference>
<evidence type="ECO:0000256" key="1">
    <source>
        <dbReference type="ARBA" id="ARBA00022679"/>
    </source>
</evidence>
<keyword evidence="3" id="KW-0677">Repeat</keyword>
<keyword evidence="11" id="KW-1185">Reference proteome</keyword>
<dbReference type="EC" id="3.1.4.-" evidence="7"/>
<dbReference type="STRING" id="1082479.SAMN05216241_106131"/>
<dbReference type="Gene3D" id="3.30.460.10">
    <property type="entry name" value="Beta Polymerase, domain 2"/>
    <property type="match status" value="1"/>
</dbReference>
<feature type="region of interest" description="Uridylyltransferase" evidence="7">
    <location>
        <begin position="1"/>
        <end position="375"/>
    </location>
</feature>
<comment type="catalytic activity">
    <reaction evidence="7">
        <text>[protein-PII]-L-tyrosine + UTP = [protein-PII]-uridylyl-L-tyrosine + diphosphate</text>
        <dbReference type="Rhea" id="RHEA:13673"/>
        <dbReference type="Rhea" id="RHEA-COMP:12147"/>
        <dbReference type="Rhea" id="RHEA-COMP:12148"/>
        <dbReference type="ChEBI" id="CHEBI:33019"/>
        <dbReference type="ChEBI" id="CHEBI:46398"/>
        <dbReference type="ChEBI" id="CHEBI:46858"/>
        <dbReference type="ChEBI" id="CHEBI:90602"/>
        <dbReference type="EC" id="2.7.7.59"/>
    </reaction>
</comment>
<dbReference type="InterPro" id="IPR003607">
    <property type="entry name" value="HD/PDEase_dom"/>
</dbReference>
<dbReference type="InterPro" id="IPR045865">
    <property type="entry name" value="ACT-like_dom_sf"/>
</dbReference>
<evidence type="ECO:0000256" key="6">
    <source>
        <dbReference type="ARBA" id="ARBA00023268"/>
    </source>
</evidence>
<dbReference type="InterPro" id="IPR002934">
    <property type="entry name" value="Polymerase_NTP_transf_dom"/>
</dbReference>
<dbReference type="InterPro" id="IPR043519">
    <property type="entry name" value="NT_sf"/>
</dbReference>
<dbReference type="Pfam" id="PF01966">
    <property type="entry name" value="HD"/>
    <property type="match status" value="1"/>
</dbReference>
<dbReference type="NCBIfam" id="NF003467">
    <property type="entry name" value="PRK05092.1"/>
    <property type="match status" value="1"/>
</dbReference>
<evidence type="ECO:0000259" key="8">
    <source>
        <dbReference type="PROSITE" id="PS51671"/>
    </source>
</evidence>
<comment type="function">
    <text evidence="7">Modifies, by uridylylation and deuridylylation, the PII regulatory proteins (GlnB and homologs), in response to the nitrogen status of the cell that GlnD senses through the glutamine level. Under low glutamine levels, catalyzes the conversion of the PII proteins and UTP to PII-UMP and PPi, while under higher glutamine levels, GlnD hydrolyzes PII-UMP to PII and UMP (deuridylylation). Thus, controls uridylylation state and activity of the PII proteins, and plays an important role in the regulation of nitrogen metabolism.</text>
</comment>
<gene>
    <name evidence="7" type="primary">glnD</name>
    <name evidence="10" type="ORF">SAMN05216241_106131</name>
</gene>
<dbReference type="Proteomes" id="UP000199415">
    <property type="component" value="Unassembled WGS sequence"/>
</dbReference>
<dbReference type="Gene3D" id="3.30.70.260">
    <property type="match status" value="1"/>
</dbReference>
<dbReference type="PANTHER" id="PTHR47320">
    <property type="entry name" value="BIFUNCTIONAL URIDYLYLTRANSFERASE/URIDYLYL-REMOVING ENZYME"/>
    <property type="match status" value="1"/>
</dbReference>
<comment type="domain">
    <text evidence="7">Has four distinct domains: an N-terminal nucleotidyltransferase (NT) domain responsible for UTase activity, a central HD domain that encodes UR activity, and two C-terminal ACT domains that seem to have a role in glutamine sensing.</text>
</comment>
<feature type="domain" description="ACT" evidence="8">
    <location>
        <begin position="846"/>
        <end position="922"/>
    </location>
</feature>
<keyword evidence="6 7" id="KW-0511">Multifunctional enzyme</keyword>
<evidence type="ECO:0000313" key="10">
    <source>
        <dbReference type="EMBL" id="SDG18318.1"/>
    </source>
</evidence>
<keyword evidence="1 7" id="KW-0808">Transferase</keyword>
<reference evidence="10 11" key="1">
    <citation type="submission" date="2016-10" db="EMBL/GenBank/DDBJ databases">
        <authorList>
            <person name="de Groot N.N."/>
        </authorList>
    </citation>
    <scope>NUCLEOTIDE SEQUENCE [LARGE SCALE GENOMIC DNA]</scope>
    <source>
        <strain evidence="10 11">DSM 25584</strain>
    </source>
</reference>
<dbReference type="InterPro" id="IPR002912">
    <property type="entry name" value="ACT_dom"/>
</dbReference>
<sequence>MDTGVLDPGAAHAVARPENIFDRGAAQAELAEITAAGDGGVRARALQALRARLDAGRREIRRRFETEREPGSSLMRATAFLVDEVVRTLYAYAVEDLRPAGTPSTGERIALVATGGYGRGELAPHSDIDLLFLAPYKLTPHNEQVVEEILYLLWDLGFRVGHATRSLDECVRHARGDVTIRTSLLEARHVAGDAELTEQLNQRFAREVQAGTAARFIEAKLKERDARHKRMGDSRYQLEPNIKEGKGGLRDLNTLFWIAKDVYRVAGTDALVRRGVFTEGEAKRFAKAQTFLWTVRFHLHELTGRAEERLTFDLQKEIAPRMGYLDHAGASAVERFMKHYYLVAKDVGDLTRILCAHLETHHGRRSRFRPAELLPRRSVDGFQVKGDRLSVRGPHVFRDQPAEMLRIFAVAHARDLDIHPTALRWIRQHRKQLGGPVRRDPTANGYVRDLICAHKDPASILRRMNEAGVLGRFLPEFGRVVAQMQYNMYHHYTVDEHTLFALSELNRIERGELAEIAPIATEVIHKVHSRRALYIAVFLHDLGKSYPGDHSEVGARLARRMGPRLGLTAEETETVAWLVEHHLDMPQVAFKRDLEEPQTIRDFAATVQSLERLRLLVCLTVADIRAVGPNVWTDWKAALLRDLFWNTEDELSGGFRAESRDTRVRHAKDDLTARLSDWSPDALAAHLSRPYPAYWLAWDAETHERHARLVHEADASGRHLTVDTRVDGYRGVTEVTVYTADHPGLFSRIAGALAVAGASITGARIFTLTTGMALDTLWVTDANGGPFDDPEKLAALPETVERTLAGRIKPMQELAARRTGIPSRYAVFTVPPRVFVDNNLAPRHTVIEVDGRDRPGLLHELTQTLTRLNLMIHQARIATYGERVVDVFYVEDVLGGQVSHDSKIKRIRERLIAVLEGDGASDGRRGQGRVVVPIET</sequence>
<accession>A0A1G7S5P3</accession>
<dbReference type="PIRSF" id="PIRSF006288">
    <property type="entry name" value="PII_uridyltransf"/>
    <property type="match status" value="1"/>
</dbReference>
<dbReference type="InterPro" id="IPR013546">
    <property type="entry name" value="PII_UdlTrfase/GS_AdlTrfase"/>
</dbReference>
<evidence type="ECO:0000256" key="4">
    <source>
        <dbReference type="ARBA" id="ARBA00022801"/>
    </source>
</evidence>
<dbReference type="GO" id="GO:0008773">
    <property type="term" value="F:[protein-PII] uridylyltransferase activity"/>
    <property type="evidence" value="ECO:0007669"/>
    <property type="project" value="UniProtKB-UniRule"/>
</dbReference>
<dbReference type="OrthoDB" id="9758038at2"/>
<evidence type="ECO:0000256" key="3">
    <source>
        <dbReference type="ARBA" id="ARBA00022737"/>
    </source>
</evidence>
<dbReference type="SUPFAM" id="SSF81301">
    <property type="entry name" value="Nucleotidyltransferase"/>
    <property type="match status" value="1"/>
</dbReference>
<dbReference type="InterPro" id="IPR010043">
    <property type="entry name" value="UTase/UR"/>
</dbReference>
<dbReference type="NCBIfam" id="TIGR01693">
    <property type="entry name" value="UTase_glnD"/>
    <property type="match status" value="1"/>
</dbReference>
<evidence type="ECO:0000256" key="2">
    <source>
        <dbReference type="ARBA" id="ARBA00022695"/>
    </source>
</evidence>
<dbReference type="AlphaFoldDB" id="A0A1G7S5P3"/>
<organism evidence="10 11">
    <name type="scientific">Limimonas halophila</name>
    <dbReference type="NCBI Taxonomy" id="1082479"/>
    <lineage>
        <taxon>Bacteria</taxon>
        <taxon>Pseudomonadati</taxon>
        <taxon>Pseudomonadota</taxon>
        <taxon>Alphaproteobacteria</taxon>
        <taxon>Rhodospirillales</taxon>
        <taxon>Rhodovibrionaceae</taxon>
        <taxon>Limimonas</taxon>
    </lineage>
</organism>
<evidence type="ECO:0000256" key="5">
    <source>
        <dbReference type="ARBA" id="ARBA00022842"/>
    </source>
</evidence>
<name>A0A1G7S5P3_9PROT</name>
<dbReference type="SUPFAM" id="SSF55021">
    <property type="entry name" value="ACT-like"/>
    <property type="match status" value="2"/>
</dbReference>
<dbReference type="SMART" id="SM00471">
    <property type="entry name" value="HDc"/>
    <property type="match status" value="1"/>
</dbReference>
<protein>
    <recommendedName>
        <fullName evidence="7">Bifunctional uridylyltransferase/uridylyl-removing enzyme</fullName>
        <shortName evidence="7">UTase/UR</shortName>
    </recommendedName>
    <alternativeName>
        <fullName evidence="7">Bifunctional [protein-PII] modification enzyme</fullName>
    </alternativeName>
    <alternativeName>
        <fullName evidence="7">Bifunctional nitrogen sensor protein</fullName>
    </alternativeName>
    <domain>
        <recommendedName>
            <fullName evidence="7">[Protein-PII] uridylyltransferase</fullName>
            <shortName evidence="7">PII uridylyltransferase</shortName>
            <shortName evidence="7">UTase</shortName>
            <ecNumber evidence="7">2.7.7.59</ecNumber>
        </recommendedName>
    </domain>
    <domain>
        <recommendedName>
            <fullName evidence="7">[Protein-PII]-UMP uridylyl-removing enzyme</fullName>
            <shortName evidence="7">UR</shortName>
            <ecNumber evidence="7">3.1.4.-</ecNumber>
        </recommendedName>
    </domain>
</protein>
<comment type="similarity">
    <text evidence="7">Belongs to the GlnD family.</text>
</comment>
<dbReference type="CDD" id="cd05401">
    <property type="entry name" value="NT_GlnE_GlnD_like"/>
    <property type="match status" value="1"/>
</dbReference>
<dbReference type="RefSeq" id="WP_090020168.1">
    <property type="nucleotide sequence ID" value="NZ_FNCE01000006.1"/>
</dbReference>
<dbReference type="CDD" id="cd04899">
    <property type="entry name" value="ACT_ACR-UUR-like_2"/>
    <property type="match status" value="1"/>
</dbReference>
<dbReference type="SUPFAM" id="SSF81891">
    <property type="entry name" value="Poly A polymerase C-terminal region-like"/>
    <property type="match status" value="1"/>
</dbReference>
<dbReference type="GO" id="GO:0008081">
    <property type="term" value="F:phosphoric diester hydrolase activity"/>
    <property type="evidence" value="ECO:0007669"/>
    <property type="project" value="UniProtKB-UniRule"/>
</dbReference>
<dbReference type="Pfam" id="PF01909">
    <property type="entry name" value="NTP_transf_2"/>
    <property type="match status" value="1"/>
</dbReference>
<comment type="activity regulation">
    <text evidence="7">Uridylyltransferase (UTase) activity is inhibited by glutamine, while glutamine activates uridylyl-removing (UR) activity.</text>
</comment>
<evidence type="ECO:0000256" key="7">
    <source>
        <dbReference type="HAMAP-Rule" id="MF_00277"/>
    </source>
</evidence>
<dbReference type="CDD" id="cd04900">
    <property type="entry name" value="ACT_UUR-like_1"/>
    <property type="match status" value="1"/>
</dbReference>
<dbReference type="GO" id="GO:0006808">
    <property type="term" value="P:regulation of nitrogen utilization"/>
    <property type="evidence" value="ECO:0007669"/>
    <property type="project" value="UniProtKB-UniRule"/>
</dbReference>
<evidence type="ECO:0000259" key="9">
    <source>
        <dbReference type="PROSITE" id="PS51831"/>
    </source>
</evidence>
<dbReference type="PROSITE" id="PS51671">
    <property type="entry name" value="ACT"/>
    <property type="match status" value="2"/>
</dbReference>
<keyword evidence="2 7" id="KW-0548">Nucleotidyltransferase</keyword>
<comment type="caution">
    <text evidence="7">Lacks conserved residue(s) required for the propagation of feature annotation.</text>
</comment>
<feature type="domain" description="ACT" evidence="8">
    <location>
        <begin position="734"/>
        <end position="810"/>
    </location>
</feature>
<dbReference type="InterPro" id="IPR006674">
    <property type="entry name" value="HD_domain"/>
</dbReference>
<dbReference type="PROSITE" id="PS51831">
    <property type="entry name" value="HD"/>
    <property type="match status" value="1"/>
</dbReference>
<feature type="domain" description="HD" evidence="9">
    <location>
        <begin position="494"/>
        <end position="616"/>
    </location>
</feature>
<dbReference type="EC" id="2.7.7.59" evidence="7"/>
<keyword evidence="5 7" id="KW-0460">Magnesium</keyword>
<keyword evidence="4 7" id="KW-0378">Hydrolase</keyword>
<dbReference type="SUPFAM" id="SSF81593">
    <property type="entry name" value="Nucleotidyltransferase substrate binding subunit/domain"/>
    <property type="match status" value="1"/>
</dbReference>
<dbReference type="HAMAP" id="MF_00277">
    <property type="entry name" value="PII_uridylyl_transf"/>
    <property type="match status" value="1"/>
</dbReference>
<dbReference type="Gene3D" id="1.10.3090.10">
    <property type="entry name" value="cca-adding enzyme, domain 2"/>
    <property type="match status" value="1"/>
</dbReference>
<dbReference type="EMBL" id="FNCE01000006">
    <property type="protein sequence ID" value="SDG18318.1"/>
    <property type="molecule type" value="Genomic_DNA"/>
</dbReference>